<dbReference type="PANTHER" id="PTHR13393">
    <property type="entry name" value="SAM-DEPENDENT METHYLTRANSFERASE"/>
    <property type="match status" value="1"/>
</dbReference>
<comment type="caution">
    <text evidence="4">The sequence shown here is derived from an EMBL/GenBank/DDBJ whole genome shotgun (WGS) entry which is preliminary data.</text>
</comment>
<dbReference type="GO" id="GO:0005634">
    <property type="term" value="C:nucleus"/>
    <property type="evidence" value="ECO:0007669"/>
    <property type="project" value="TreeGrafter"/>
</dbReference>
<dbReference type="PANTHER" id="PTHR13393:SF0">
    <property type="entry name" value="RNA N6-ADENOSINE-METHYLTRANSFERASE METTL16"/>
    <property type="match status" value="1"/>
</dbReference>
<keyword evidence="5" id="KW-1185">Reference proteome</keyword>
<keyword evidence="2" id="KW-0808">Transferase</keyword>
<evidence type="ECO:0000313" key="5">
    <source>
        <dbReference type="Proteomes" id="UP001201980"/>
    </source>
</evidence>
<gene>
    <name evidence="4" type="ORF">MKZ38_002612</name>
</gene>
<keyword evidence="1" id="KW-0489">Methyltransferase</keyword>
<dbReference type="Gene3D" id="3.40.50.150">
    <property type="entry name" value="Vaccinia Virus protein VP39"/>
    <property type="match status" value="1"/>
</dbReference>
<proteinExistence type="predicted"/>
<reference evidence="4" key="1">
    <citation type="submission" date="2022-07" db="EMBL/GenBank/DDBJ databases">
        <title>Draft genome sequence of Zalerion maritima ATCC 34329, a (micro)plastics degrading marine fungus.</title>
        <authorList>
            <person name="Paco A."/>
            <person name="Goncalves M.F.M."/>
            <person name="Rocha-Santos T.A.P."/>
            <person name="Alves A."/>
        </authorList>
    </citation>
    <scope>NUCLEOTIDE SEQUENCE</scope>
    <source>
        <strain evidence="4">ATCC 34329</strain>
    </source>
</reference>
<dbReference type="GO" id="GO:0070475">
    <property type="term" value="P:rRNA base methylation"/>
    <property type="evidence" value="ECO:0007669"/>
    <property type="project" value="TreeGrafter"/>
</dbReference>
<evidence type="ECO:0000256" key="1">
    <source>
        <dbReference type="ARBA" id="ARBA00022603"/>
    </source>
</evidence>
<dbReference type="SUPFAM" id="SSF53335">
    <property type="entry name" value="S-adenosyl-L-methionine-dependent methyltransferases"/>
    <property type="match status" value="1"/>
</dbReference>
<dbReference type="InterPro" id="IPR029063">
    <property type="entry name" value="SAM-dependent_MTases_sf"/>
</dbReference>
<dbReference type="AlphaFoldDB" id="A0AAD5RX41"/>
<dbReference type="Pfam" id="PF05971">
    <property type="entry name" value="Methyltransf_10"/>
    <property type="match status" value="1"/>
</dbReference>
<evidence type="ECO:0008006" key="6">
    <source>
        <dbReference type="Google" id="ProtNLM"/>
    </source>
</evidence>
<name>A0AAD5RX41_9PEZI</name>
<evidence type="ECO:0000256" key="3">
    <source>
        <dbReference type="SAM" id="MobiDB-lite"/>
    </source>
</evidence>
<sequence length="510" mass="57745">MSSLNKRQNPSQSDDEASPSTPKFRQVDDGGLYFVYPPAKRRPPSPPAQDKKRKDDEYFRDLYASEIDFMELGKQYPELGLYVQGDRTIDFECPAAFMKLTTTLLKADFGLTVELPDDRLCPPVPNRHNYIIFLKQLLDTSTYHPSPPSRMCHGIDIGTGASAIYPLLGTTQRPWTFLATEADEKNVQFARRNVILNALEDRIMIVGPRDPTGPLIPFQEPGVKHEEKVHFVTTNPPFYESEEELVTLARQKARPPRSACTGAPVEMICPGGEVAFVGKIFIESLVWKERIQWYTSMLGKLESVEKMVKILTDNDVDNYVVNELVQGKKTKRWVIAWSFGAMRPSHELASGIKVVGGKNVAPAFAEDQVFEVSESGDLTVGRVLDSVRQTLQELDLLYLKMQTLSKLPPEHCPIPIVTFEGTGRARENVWNRAWRRKKERGEATVERATSMPPDGTCAFGFSVVIKASDEEVKVMVKWREGHNHVMFESFCGFLKRKLAESWSEEEINRK</sequence>
<accession>A0AAD5RX41</accession>
<organism evidence="4 5">
    <name type="scientific">Zalerion maritima</name>
    <dbReference type="NCBI Taxonomy" id="339359"/>
    <lineage>
        <taxon>Eukaryota</taxon>
        <taxon>Fungi</taxon>
        <taxon>Dikarya</taxon>
        <taxon>Ascomycota</taxon>
        <taxon>Pezizomycotina</taxon>
        <taxon>Sordariomycetes</taxon>
        <taxon>Lulworthiomycetidae</taxon>
        <taxon>Lulworthiales</taxon>
        <taxon>Lulworthiaceae</taxon>
        <taxon>Zalerion</taxon>
    </lineage>
</organism>
<evidence type="ECO:0000313" key="4">
    <source>
        <dbReference type="EMBL" id="KAJ2906187.1"/>
    </source>
</evidence>
<protein>
    <recommendedName>
        <fullName evidence="6">U6 small nuclear RNA (adenine-(43)-N(6))-methyltransferase</fullName>
    </recommendedName>
</protein>
<evidence type="ECO:0000256" key="2">
    <source>
        <dbReference type="ARBA" id="ARBA00022679"/>
    </source>
</evidence>
<dbReference type="InterPro" id="IPR010286">
    <property type="entry name" value="METTL16/RlmF"/>
</dbReference>
<feature type="compositionally biased region" description="Polar residues" evidence="3">
    <location>
        <begin position="1"/>
        <end position="23"/>
    </location>
</feature>
<dbReference type="EMBL" id="JAKWBI020000017">
    <property type="protein sequence ID" value="KAJ2906187.1"/>
    <property type="molecule type" value="Genomic_DNA"/>
</dbReference>
<dbReference type="GO" id="GO:0008168">
    <property type="term" value="F:methyltransferase activity"/>
    <property type="evidence" value="ECO:0007669"/>
    <property type="project" value="UniProtKB-KW"/>
</dbReference>
<dbReference type="Proteomes" id="UP001201980">
    <property type="component" value="Unassembled WGS sequence"/>
</dbReference>
<feature type="region of interest" description="Disordered" evidence="3">
    <location>
        <begin position="1"/>
        <end position="55"/>
    </location>
</feature>